<dbReference type="GO" id="GO:0016491">
    <property type="term" value="F:oxidoreductase activity"/>
    <property type="evidence" value="ECO:0007669"/>
    <property type="project" value="InterPro"/>
</dbReference>
<feature type="domain" description="Thioredoxin" evidence="6">
    <location>
        <begin position="37"/>
        <end position="206"/>
    </location>
</feature>
<evidence type="ECO:0000259" key="6">
    <source>
        <dbReference type="PROSITE" id="PS51352"/>
    </source>
</evidence>
<keyword evidence="5" id="KW-0676">Redox-active center</keyword>
<evidence type="ECO:0000256" key="1">
    <source>
        <dbReference type="ARBA" id="ARBA00004196"/>
    </source>
</evidence>
<dbReference type="SUPFAM" id="SSF52833">
    <property type="entry name" value="Thioredoxin-like"/>
    <property type="match status" value="1"/>
</dbReference>
<keyword evidence="3" id="KW-0735">Signal-anchor</keyword>
<dbReference type="InterPro" id="IPR050553">
    <property type="entry name" value="Thioredoxin_ResA/DsbE_sf"/>
</dbReference>
<keyword evidence="3" id="KW-0812">Transmembrane</keyword>
<dbReference type="CDD" id="cd02966">
    <property type="entry name" value="TlpA_like_family"/>
    <property type="match status" value="1"/>
</dbReference>
<reference evidence="7" key="1">
    <citation type="submission" date="2024-02" db="EMBL/GenBank/DDBJ databases">
        <title>Tomenella chthoni gen. nov. sp. nov., a member of the family Jonesiaceae isolated from bat guano.</title>
        <authorList>
            <person name="Miller S.L."/>
            <person name="King J."/>
            <person name="Sankaranarayanan K."/>
            <person name="Lawson P.A."/>
        </authorList>
    </citation>
    <scope>NUCLEOTIDE SEQUENCE</scope>
    <source>
        <strain evidence="7">BS-20</strain>
    </source>
</reference>
<organism evidence="7">
    <name type="scientific">Jonesiaceae bacterium BS-20</name>
    <dbReference type="NCBI Taxonomy" id="3120821"/>
    <lineage>
        <taxon>Bacteria</taxon>
        <taxon>Bacillati</taxon>
        <taxon>Actinomycetota</taxon>
        <taxon>Actinomycetes</taxon>
        <taxon>Micrococcales</taxon>
        <taxon>Jonesiaceae</taxon>
    </lineage>
</organism>
<evidence type="ECO:0000256" key="4">
    <source>
        <dbReference type="ARBA" id="ARBA00023157"/>
    </source>
</evidence>
<dbReference type="EMBL" id="CP146203">
    <property type="protein sequence ID" value="XBH20729.1"/>
    <property type="molecule type" value="Genomic_DNA"/>
</dbReference>
<dbReference type="InterPro" id="IPR013766">
    <property type="entry name" value="Thioredoxin_domain"/>
</dbReference>
<dbReference type="AlphaFoldDB" id="A0AAU7DSR0"/>
<dbReference type="GO" id="GO:0017004">
    <property type="term" value="P:cytochrome complex assembly"/>
    <property type="evidence" value="ECO:0007669"/>
    <property type="project" value="UniProtKB-KW"/>
</dbReference>
<sequence length="209" mass="21899">MTKHLQVPVSRSGSRKGVRALVGALLISGLVLSGCAQDSGNVAPTDVAGQGYQSGDGSITTWAVADRTDQVALTGQDYEAQAVDTTEWYGEVVVLNTWYAACPPCRAEAPDLVALEEEFAEQGVKFLGINRTDDAGTAQAFEREYGVTWPSINDATGSVIASLAGVVPIKAVPTTVVLDREGKVAARVLGQIDKSTMKALISDTLAEGK</sequence>
<dbReference type="InterPro" id="IPR036249">
    <property type="entry name" value="Thioredoxin-like_sf"/>
</dbReference>
<evidence type="ECO:0000256" key="2">
    <source>
        <dbReference type="ARBA" id="ARBA00022748"/>
    </source>
</evidence>
<dbReference type="GO" id="GO:0016209">
    <property type="term" value="F:antioxidant activity"/>
    <property type="evidence" value="ECO:0007669"/>
    <property type="project" value="InterPro"/>
</dbReference>
<keyword evidence="2" id="KW-0201">Cytochrome c-type biogenesis</keyword>
<protein>
    <submittedName>
        <fullName evidence="7">TlpA disulfide reductase family protein</fullName>
    </submittedName>
</protein>
<dbReference type="InterPro" id="IPR000866">
    <property type="entry name" value="AhpC/TSA"/>
</dbReference>
<dbReference type="PANTHER" id="PTHR42852">
    <property type="entry name" value="THIOL:DISULFIDE INTERCHANGE PROTEIN DSBE"/>
    <property type="match status" value="1"/>
</dbReference>
<dbReference type="Gene3D" id="3.40.30.10">
    <property type="entry name" value="Glutaredoxin"/>
    <property type="match status" value="1"/>
</dbReference>
<dbReference type="PANTHER" id="PTHR42852:SF6">
    <property type="entry name" value="THIOL:DISULFIDE INTERCHANGE PROTEIN DSBE"/>
    <property type="match status" value="1"/>
</dbReference>
<keyword evidence="4" id="KW-1015">Disulfide bond</keyword>
<dbReference type="PROSITE" id="PS51257">
    <property type="entry name" value="PROKAR_LIPOPROTEIN"/>
    <property type="match status" value="1"/>
</dbReference>
<name>A0AAU7DSR0_9MICO</name>
<evidence type="ECO:0000256" key="5">
    <source>
        <dbReference type="ARBA" id="ARBA00023284"/>
    </source>
</evidence>
<evidence type="ECO:0000313" key="7">
    <source>
        <dbReference type="EMBL" id="XBH20729.1"/>
    </source>
</evidence>
<accession>A0AAU7DSR0</accession>
<dbReference type="GO" id="GO:0030313">
    <property type="term" value="C:cell envelope"/>
    <property type="evidence" value="ECO:0007669"/>
    <property type="project" value="UniProtKB-SubCell"/>
</dbReference>
<dbReference type="Pfam" id="PF00578">
    <property type="entry name" value="AhpC-TSA"/>
    <property type="match status" value="1"/>
</dbReference>
<evidence type="ECO:0000256" key="3">
    <source>
        <dbReference type="ARBA" id="ARBA00022968"/>
    </source>
</evidence>
<comment type="subcellular location">
    <subcellularLocation>
        <location evidence="1">Cell envelope</location>
    </subcellularLocation>
</comment>
<dbReference type="PROSITE" id="PS51352">
    <property type="entry name" value="THIOREDOXIN_2"/>
    <property type="match status" value="1"/>
</dbReference>
<proteinExistence type="predicted"/>
<gene>
    <name evidence="7" type="ORF">V5R04_10880</name>
</gene>